<dbReference type="OrthoDB" id="142712at2157"/>
<dbReference type="GeneID" id="31875196"/>
<name>A0A089ZC15_METFO</name>
<evidence type="ECO:0000313" key="5">
    <source>
        <dbReference type="EMBL" id="AIS32356.1"/>
    </source>
</evidence>
<dbReference type="InterPro" id="IPR011010">
    <property type="entry name" value="DNA_brk_join_enz"/>
</dbReference>
<dbReference type="PANTHER" id="PTHR30349">
    <property type="entry name" value="PHAGE INTEGRASE-RELATED"/>
    <property type="match status" value="1"/>
</dbReference>
<dbReference type="EMBL" id="CP006933">
    <property type="protein sequence ID" value="AIS32356.1"/>
    <property type="molecule type" value="Genomic_DNA"/>
</dbReference>
<evidence type="ECO:0000256" key="3">
    <source>
        <dbReference type="ARBA" id="ARBA00023172"/>
    </source>
</evidence>
<gene>
    <name evidence="5" type="ORF">BRM9_1542</name>
</gene>
<dbReference type="RefSeq" id="WP_081944577.1">
    <property type="nucleotide sequence ID" value="NZ_CP006933.1"/>
</dbReference>
<proteinExistence type="predicted"/>
<evidence type="ECO:0000256" key="2">
    <source>
        <dbReference type="ARBA" id="ARBA00023125"/>
    </source>
</evidence>
<dbReference type="CDD" id="cd00397">
    <property type="entry name" value="DNA_BRE_C"/>
    <property type="match status" value="1"/>
</dbReference>
<dbReference type="InterPro" id="IPR050090">
    <property type="entry name" value="Tyrosine_recombinase_XerCD"/>
</dbReference>
<dbReference type="PROSITE" id="PS51898">
    <property type="entry name" value="TYR_RECOMBINASE"/>
    <property type="match status" value="1"/>
</dbReference>
<dbReference type="InterPro" id="IPR002104">
    <property type="entry name" value="Integrase_catalytic"/>
</dbReference>
<evidence type="ECO:0000256" key="1">
    <source>
        <dbReference type="ARBA" id="ARBA00022908"/>
    </source>
</evidence>
<dbReference type="AlphaFoldDB" id="A0A089ZC15"/>
<dbReference type="KEGG" id="mfc:BRM9_1542"/>
<keyword evidence="3" id="KW-0233">DNA recombination</keyword>
<dbReference type="Proteomes" id="UP000029661">
    <property type="component" value="Chromosome"/>
</dbReference>
<dbReference type="GO" id="GO:0003677">
    <property type="term" value="F:DNA binding"/>
    <property type="evidence" value="ECO:0007669"/>
    <property type="project" value="UniProtKB-KW"/>
</dbReference>
<sequence>MTILRPMIDSIQTQRVVESWLKDLSENSKTSYLEALAEFCIVNDTNPAEMLNKIYQEEEERLPAWNRSINTWFEDYDEYCKEKERSKSTRDIRRTIVNAFIGFHGMPQYSQRGRRRKVEGLKEPKIRVNLTKEDICQMLEVCRTFKMKAVILAQASSGLAGSDLLNLKILHFKEGIKEVYDDNGDLRRICQLSLERKKTHVKFTTFFNEEAVRAIERYLEFEREDIKSDDALFSRYKSGGDHMTPMAIQQSYRDINKFLNWEPDEDGFYRATSHMLRKFFNTQLINAGMAEEIREHMMGHKFKDRVRDAYYLADPDDLRKTYMRYIDYLNVKSSPINYSVDEIRELQQLVAGMKKELKELKGEIRGAYFFLIENI</sequence>
<feature type="domain" description="Tyr recombinase" evidence="4">
    <location>
        <begin position="125"/>
        <end position="323"/>
    </location>
</feature>
<keyword evidence="1" id="KW-0229">DNA integration</keyword>
<accession>A0A089ZC15</accession>
<dbReference type="Gene3D" id="1.10.443.10">
    <property type="entry name" value="Intergrase catalytic core"/>
    <property type="match status" value="1"/>
</dbReference>
<dbReference type="GO" id="GO:0006310">
    <property type="term" value="P:DNA recombination"/>
    <property type="evidence" value="ECO:0007669"/>
    <property type="project" value="UniProtKB-KW"/>
</dbReference>
<evidence type="ECO:0000313" key="6">
    <source>
        <dbReference type="Proteomes" id="UP000029661"/>
    </source>
</evidence>
<organism evidence="5 6">
    <name type="scientific">Methanobacterium formicicum</name>
    <dbReference type="NCBI Taxonomy" id="2162"/>
    <lineage>
        <taxon>Archaea</taxon>
        <taxon>Methanobacteriati</taxon>
        <taxon>Methanobacteriota</taxon>
        <taxon>Methanomada group</taxon>
        <taxon>Methanobacteria</taxon>
        <taxon>Methanobacteriales</taxon>
        <taxon>Methanobacteriaceae</taxon>
        <taxon>Methanobacterium</taxon>
    </lineage>
</organism>
<protein>
    <submittedName>
        <fullName evidence="5">Phage integrase family protein</fullName>
    </submittedName>
</protein>
<dbReference type="STRING" id="2162.BRM9_1542"/>
<keyword evidence="2" id="KW-0238">DNA-binding</keyword>
<dbReference type="SUPFAM" id="SSF56349">
    <property type="entry name" value="DNA breaking-rejoining enzymes"/>
    <property type="match status" value="1"/>
</dbReference>
<dbReference type="Pfam" id="PF00589">
    <property type="entry name" value="Phage_integrase"/>
    <property type="match status" value="1"/>
</dbReference>
<evidence type="ECO:0000259" key="4">
    <source>
        <dbReference type="PROSITE" id="PS51898"/>
    </source>
</evidence>
<reference evidence="5 6" key="1">
    <citation type="submission" date="2013-12" db="EMBL/GenBank/DDBJ databases">
        <title>The complete genome sequence of Methanobacterium sp. BRM9.</title>
        <authorList>
            <consortium name="Pastoral Greenhouse Gas Research Consortium"/>
            <person name="Kelly W.J."/>
            <person name="Leahy S.C."/>
            <person name="Perry R."/>
            <person name="Li D."/>
            <person name="Altermann E."/>
            <person name="Lambie S.C."/>
            <person name="Attwood G.T."/>
        </authorList>
    </citation>
    <scope>NUCLEOTIDE SEQUENCE [LARGE SCALE GENOMIC DNA]</scope>
    <source>
        <strain evidence="5 6">BRM9</strain>
    </source>
</reference>
<dbReference type="InterPro" id="IPR013762">
    <property type="entry name" value="Integrase-like_cat_sf"/>
</dbReference>
<dbReference type="PANTHER" id="PTHR30349:SF41">
    <property type="entry name" value="INTEGRASE_RECOMBINASE PROTEIN MJ0367-RELATED"/>
    <property type="match status" value="1"/>
</dbReference>
<dbReference type="GO" id="GO:0015074">
    <property type="term" value="P:DNA integration"/>
    <property type="evidence" value="ECO:0007669"/>
    <property type="project" value="UniProtKB-KW"/>
</dbReference>